<feature type="compositionally biased region" description="Pro residues" evidence="1">
    <location>
        <begin position="231"/>
        <end position="259"/>
    </location>
</feature>
<dbReference type="HOGENOM" id="CLU_527901_0_0_1"/>
<sequence length="516" mass="55902">MERTTTTTTATTKLAHPILVSKYHPVANYSYPRSEAPSSASSSSSFVFSRTPYSSNEPRAAPISPPPGLVDDRSTYDSEASSSTDDDDFRYHVHSGELWDSFLEAGQHPLHGVYQTETVEMAGSSSSSLSASFEALCVAPPVVPAKDYPALITAAAAPPRIKRRPVPAPPQQTPWPLSDHDQRNHHPSQPRKPSPTYSVFPKMATIPSSGTCTRKSSSSQLSTSSSSTDAPCPPPAQKALPPPPPPPPTCLPPLPPPPQRLAASQYHRSESPRRPRRFSPASSLTSLQRPGTCHGSRPASPMGLPYSLPPTPPPTAPLPALPPHSSRSHHPSTAMASRAHNLSHAEAAAPCHPAPPQTRRSCASSTKLPTRPPPEPLPRSVFEYDTDSDDEDGSRNNNNKYNNNNNSNDSSSSSSSRSSTDSPTLSFFRLYRRSQSPNTSSEGILSRRRGSASKTPLHQAQSQQQQQEQYFVDAAATAAKDRRRRRKRTNTIDSLPPLVAKQADLVLSRMLGRRSR</sequence>
<evidence type="ECO:0000313" key="2">
    <source>
        <dbReference type="EMBL" id="ETS00193.1"/>
    </source>
</evidence>
<feature type="region of interest" description="Disordered" evidence="1">
    <location>
        <begin position="159"/>
        <end position="469"/>
    </location>
</feature>
<evidence type="ECO:0000313" key="3">
    <source>
        <dbReference type="Proteomes" id="UP000024376"/>
    </source>
</evidence>
<feature type="region of interest" description="Disordered" evidence="1">
    <location>
        <begin position="30"/>
        <end position="90"/>
    </location>
</feature>
<feature type="compositionally biased region" description="Polar residues" evidence="1">
    <location>
        <begin position="433"/>
        <end position="443"/>
    </location>
</feature>
<proteinExistence type="predicted"/>
<protein>
    <submittedName>
        <fullName evidence="2">Uncharacterized protein</fullName>
    </submittedName>
</protein>
<feature type="compositionally biased region" description="Low complexity" evidence="1">
    <location>
        <begin position="459"/>
        <end position="469"/>
    </location>
</feature>
<name>A0A024S524_HYPJR</name>
<feature type="compositionally biased region" description="Low complexity" evidence="1">
    <location>
        <begin position="208"/>
        <end position="230"/>
    </location>
</feature>
<evidence type="ECO:0000256" key="1">
    <source>
        <dbReference type="SAM" id="MobiDB-lite"/>
    </source>
</evidence>
<feature type="compositionally biased region" description="Pro residues" evidence="1">
    <location>
        <begin position="307"/>
        <end position="322"/>
    </location>
</feature>
<dbReference type="OrthoDB" id="4775454at2759"/>
<dbReference type="PRINTS" id="PR01217">
    <property type="entry name" value="PRICHEXTENSN"/>
</dbReference>
<dbReference type="AlphaFoldDB" id="A0A024S524"/>
<feature type="compositionally biased region" description="Low complexity" evidence="1">
    <location>
        <begin position="30"/>
        <end position="55"/>
    </location>
</feature>
<feature type="compositionally biased region" description="Polar residues" evidence="1">
    <location>
        <begin position="358"/>
        <end position="367"/>
    </location>
</feature>
<gene>
    <name evidence="2" type="ORF">M419DRAFT_84457</name>
</gene>
<reference evidence="3" key="1">
    <citation type="journal article" date="2013" name="Ind. Biotechnol.">
        <title>Comparative genomics analysis of Trichoderma reesei strains.</title>
        <authorList>
            <person name="Koike H."/>
            <person name="Aerts A."/>
            <person name="LaButti K."/>
            <person name="Grigoriev I.V."/>
            <person name="Baker S.E."/>
        </authorList>
    </citation>
    <scope>NUCLEOTIDE SEQUENCE [LARGE SCALE GENOMIC DNA]</scope>
    <source>
        <strain evidence="3">ATCC 56765 / BCRC 32924 / NRRL 11460 / Rut C-30</strain>
    </source>
</reference>
<dbReference type="Proteomes" id="UP000024376">
    <property type="component" value="Unassembled WGS sequence"/>
</dbReference>
<dbReference type="KEGG" id="trr:M419DRAFT_84457"/>
<feature type="compositionally biased region" description="Low complexity" evidence="1">
    <location>
        <begin position="395"/>
        <end position="422"/>
    </location>
</feature>
<dbReference type="EMBL" id="KI911153">
    <property type="protein sequence ID" value="ETS00193.1"/>
    <property type="molecule type" value="Genomic_DNA"/>
</dbReference>
<organism evidence="2 3">
    <name type="scientific">Hypocrea jecorina (strain ATCC 56765 / BCRC 32924 / NRRL 11460 / Rut C-30)</name>
    <name type="common">Trichoderma reesei</name>
    <dbReference type="NCBI Taxonomy" id="1344414"/>
    <lineage>
        <taxon>Eukaryota</taxon>
        <taxon>Fungi</taxon>
        <taxon>Dikarya</taxon>
        <taxon>Ascomycota</taxon>
        <taxon>Pezizomycotina</taxon>
        <taxon>Sordariomycetes</taxon>
        <taxon>Hypocreomycetidae</taxon>
        <taxon>Hypocreales</taxon>
        <taxon>Hypocreaceae</taxon>
        <taxon>Trichoderma</taxon>
    </lineage>
</organism>
<accession>A0A024S524</accession>